<protein>
    <submittedName>
        <fullName evidence="3">Uncharacterized protein</fullName>
    </submittedName>
</protein>
<dbReference type="Proteomes" id="UP000225277">
    <property type="component" value="Unassembled WGS sequence"/>
</dbReference>
<feature type="region of interest" description="Disordered" evidence="1">
    <location>
        <begin position="305"/>
        <end position="377"/>
    </location>
</feature>
<feature type="compositionally biased region" description="Basic and acidic residues" evidence="1">
    <location>
        <begin position="589"/>
        <end position="605"/>
    </location>
</feature>
<reference evidence="3 4" key="1">
    <citation type="submission" date="2016-03" db="EMBL/GenBank/DDBJ databases">
        <authorList>
            <person name="Ploux O."/>
        </authorList>
    </citation>
    <scope>NUCLEOTIDE SEQUENCE [LARGE SCALE GENOMIC DNA]</scope>
    <source>
        <strain evidence="3 4">URUG2</strain>
    </source>
</reference>
<accession>A0A2D3V6I1</accession>
<evidence type="ECO:0000256" key="2">
    <source>
        <dbReference type="SAM" id="Phobius"/>
    </source>
</evidence>
<feature type="region of interest" description="Disordered" evidence="1">
    <location>
        <begin position="1"/>
        <end position="183"/>
    </location>
</feature>
<name>A0A2D3V6I1_9PEZI</name>
<feature type="compositionally biased region" description="Basic and acidic residues" evidence="1">
    <location>
        <begin position="1"/>
        <end position="10"/>
    </location>
</feature>
<keyword evidence="2" id="KW-0812">Transmembrane</keyword>
<evidence type="ECO:0000256" key="1">
    <source>
        <dbReference type="SAM" id="MobiDB-lite"/>
    </source>
</evidence>
<evidence type="ECO:0000313" key="4">
    <source>
        <dbReference type="Proteomes" id="UP000225277"/>
    </source>
</evidence>
<dbReference type="GeneID" id="35596991"/>
<dbReference type="AlphaFoldDB" id="A0A2D3V6I1"/>
<evidence type="ECO:0000313" key="3">
    <source>
        <dbReference type="EMBL" id="CZT15923.1"/>
    </source>
</evidence>
<gene>
    <name evidence="3" type="ORF">RCC_01762</name>
</gene>
<feature type="compositionally biased region" description="Basic and acidic residues" evidence="1">
    <location>
        <begin position="365"/>
        <end position="377"/>
    </location>
</feature>
<dbReference type="EMBL" id="FJUY01000002">
    <property type="protein sequence ID" value="CZT15923.1"/>
    <property type="molecule type" value="Genomic_DNA"/>
</dbReference>
<proteinExistence type="predicted"/>
<keyword evidence="2" id="KW-0472">Membrane</keyword>
<feature type="compositionally biased region" description="Basic and acidic residues" evidence="1">
    <location>
        <begin position="89"/>
        <end position="157"/>
    </location>
</feature>
<feature type="transmembrane region" description="Helical" evidence="2">
    <location>
        <begin position="685"/>
        <end position="707"/>
    </location>
</feature>
<feature type="compositionally biased region" description="Basic and acidic residues" evidence="1">
    <location>
        <begin position="320"/>
        <end position="334"/>
    </location>
</feature>
<dbReference type="RefSeq" id="XP_023622816.1">
    <property type="nucleotide sequence ID" value="XM_023767048.1"/>
</dbReference>
<keyword evidence="2" id="KW-1133">Transmembrane helix</keyword>
<keyword evidence="4" id="KW-1185">Reference proteome</keyword>
<organism evidence="3 4">
    <name type="scientific">Ramularia collo-cygni</name>
    <dbReference type="NCBI Taxonomy" id="112498"/>
    <lineage>
        <taxon>Eukaryota</taxon>
        <taxon>Fungi</taxon>
        <taxon>Dikarya</taxon>
        <taxon>Ascomycota</taxon>
        <taxon>Pezizomycotina</taxon>
        <taxon>Dothideomycetes</taxon>
        <taxon>Dothideomycetidae</taxon>
        <taxon>Mycosphaerellales</taxon>
        <taxon>Mycosphaerellaceae</taxon>
        <taxon>Ramularia</taxon>
    </lineage>
</organism>
<feature type="region of interest" description="Disordered" evidence="1">
    <location>
        <begin position="575"/>
        <end position="619"/>
    </location>
</feature>
<dbReference type="OrthoDB" id="3439035at2759"/>
<feature type="compositionally biased region" description="Polar residues" evidence="1">
    <location>
        <begin position="306"/>
        <end position="319"/>
    </location>
</feature>
<sequence>MDRDPVHNDDASNQPSVGYDDALKHLNAGPGPDWSGNYPDTEDETDEFGAKLAAYEKKRLALETTGSESRNKRRPKTPPSPRQVAWDEAVTRHWADKRGEEAEEKTREEQAEGKGREKPLRDRLERKPEGSKPREPFWRAKERHADRTVAKESDATRPKQHVRAVSDGYPPADPPVNVPQGWGHRNRHRASWLHRSTTEGEALGLIHSVKRVDEDTVLLHKTSFTGDDILAAGQDSPMSARRLRQFSSPSSLHHMNTTIPSAEQDVDDLEFNDDSVLVSTPAVNTRNRKIDELMKGETVDVERHGVTTQRQSRFALSSATDDRPVSAPEGENRPFPRRRRGAKDKEEAVIDENVGGPTPLLNVTSKKEGSQENGRNDSIDLLRRLARASSLSPTPASDKVVREYPDTKKVIEEKQKTKEDDWDASDIPTLRQRGRDKRTAVDNIFANVPAKPDNNSQKTRAVFSKLAERDPRRINSEPLQPKSALDAIVQEAKAKHDSNIGDSTMASLEDIVNPNTDNSSINLDTDKKITVEDTIEKGEAVSSSEETRRREVREFEEANKRLRVARTSIKDADRGLRRLENQLEATETEPTKTRPEAKKGTDTEATKVSPGINKSNKASNTGNVQIRYADHLREFTPYTDHNGRTRCKHCGGCYLSVWRGMWVEFRELFYTWGPEEDGAPLKMTWLGTMFAIWWAWIIAEIAMSTLFNPWLYDARFPFVTITLIYRIVREPLETAEWVIDVVGNLVFGDSAEVVEPLTSTAGAWIRNSTPTPIHERAVRGNDGDWVAAAAAATGAATRMVVRSAMDAVDEAGSMWDDDYLNL</sequence>